<keyword evidence="1" id="KW-0479">Metal-binding</keyword>
<evidence type="ECO:0000313" key="7">
    <source>
        <dbReference type="Proteomes" id="UP001282288"/>
    </source>
</evidence>
<dbReference type="SFLD" id="SFLDG01017">
    <property type="entry name" value="Polyprenyl_Transferase_Like"/>
    <property type="match status" value="1"/>
</dbReference>
<sequence>MERTGTGALGTTAEAGADGTRAMKATLERCRGLVRPALRSAADRLGPELQQVVFYHMGWTDSAGQPSEGDSGKGLRGCLALLSAELSGGQADAGLPGAVAMELVHNFSLLHDDVIDLDRERRHRQTAWTVFGIGPAIVAGDALLTLALQVVLESGAPGAAEAAAVLLDATGEMIDGQAKDLSYQAQRNLTVEDVLGMFAGKTGALFGAAASLGAILAGADAATVTALRRYGTNLGIAFQAVDDLLGTFGDPRLTGKDVGADVQRRKLTLPLATALSGEGASVAELRAVMETDGELDARLVDRATRLIEECGGRELTRRHARDHHNAAIEALESIRATASPEAWQSLYRIAVFSVERSH</sequence>
<name>A0AAP6EFN9_9ACTN</name>
<reference evidence="4 6" key="1">
    <citation type="journal article" date="2023" name="Microb. Genom.">
        <title>Mesoterricola silvestris gen. nov., sp. nov., Mesoterricola sediminis sp. nov., Geothrix oryzae sp. nov., Geothrix edaphica sp. nov., Geothrix rubra sp. nov., and Geothrix limicola sp. nov., six novel members of Acidobacteriota isolated from soils.</title>
        <authorList>
            <person name="Weisberg A.J."/>
            <person name="Pearce E."/>
            <person name="Kramer C.G."/>
            <person name="Chang J.H."/>
            <person name="Clarke C.R."/>
        </authorList>
    </citation>
    <scope>NUCLEOTIDE SEQUENCE</scope>
    <source>
        <strain evidence="5 6">NB05-1H</strain>
        <strain evidence="4">NRRL_B-16521</strain>
    </source>
</reference>
<accession>A0AAP6EFN9</accession>
<dbReference type="PROSITE" id="PS00723">
    <property type="entry name" value="POLYPRENYL_SYNTHASE_1"/>
    <property type="match status" value="1"/>
</dbReference>
<evidence type="ECO:0000313" key="4">
    <source>
        <dbReference type="EMBL" id="MDX2960441.1"/>
    </source>
</evidence>
<keyword evidence="6" id="KW-1185">Reference proteome</keyword>
<dbReference type="GeneID" id="69811740"/>
<dbReference type="Gene3D" id="1.10.600.10">
    <property type="entry name" value="Farnesyl Diphosphate Synthase"/>
    <property type="match status" value="1"/>
</dbReference>
<dbReference type="GO" id="GO:0046872">
    <property type="term" value="F:metal ion binding"/>
    <property type="evidence" value="ECO:0007669"/>
    <property type="project" value="UniProtKB-KW"/>
</dbReference>
<comment type="similarity">
    <text evidence="3">Belongs to the FPP/GGPP synthase family.</text>
</comment>
<dbReference type="InterPro" id="IPR000092">
    <property type="entry name" value="Polyprenyl_synt"/>
</dbReference>
<dbReference type="Proteomes" id="UP001272987">
    <property type="component" value="Unassembled WGS sequence"/>
</dbReference>
<dbReference type="Pfam" id="PF00348">
    <property type="entry name" value="polyprenyl_synt"/>
    <property type="match status" value="1"/>
</dbReference>
<evidence type="ECO:0000256" key="1">
    <source>
        <dbReference type="ARBA" id="ARBA00022723"/>
    </source>
</evidence>
<dbReference type="SFLD" id="SFLDS00005">
    <property type="entry name" value="Isoprenoid_Synthase_Type_I"/>
    <property type="match status" value="1"/>
</dbReference>
<organism evidence="4 7">
    <name type="scientific">Streptomyces acidiscabies</name>
    <dbReference type="NCBI Taxonomy" id="42234"/>
    <lineage>
        <taxon>Bacteria</taxon>
        <taxon>Bacillati</taxon>
        <taxon>Actinomycetota</taxon>
        <taxon>Actinomycetes</taxon>
        <taxon>Kitasatosporales</taxon>
        <taxon>Streptomycetaceae</taxon>
        <taxon>Streptomyces</taxon>
    </lineage>
</organism>
<dbReference type="InterPro" id="IPR008949">
    <property type="entry name" value="Isoprenoid_synthase_dom_sf"/>
</dbReference>
<dbReference type="InterPro" id="IPR033749">
    <property type="entry name" value="Polyprenyl_synt_CS"/>
</dbReference>
<keyword evidence="2" id="KW-0460">Magnesium</keyword>
<dbReference type="SUPFAM" id="SSF48576">
    <property type="entry name" value="Terpenoid synthases"/>
    <property type="match status" value="1"/>
</dbReference>
<evidence type="ECO:0000256" key="3">
    <source>
        <dbReference type="RuleBase" id="RU004466"/>
    </source>
</evidence>
<comment type="caution">
    <text evidence="4">The sequence shown here is derived from an EMBL/GenBank/DDBJ whole genome shotgun (WGS) entry which is preliminary data.</text>
</comment>
<proteinExistence type="inferred from homology"/>
<keyword evidence="3" id="KW-0808">Transferase</keyword>
<dbReference type="PANTHER" id="PTHR12001">
    <property type="entry name" value="GERANYLGERANYL PYROPHOSPHATE SYNTHASE"/>
    <property type="match status" value="1"/>
</dbReference>
<evidence type="ECO:0000313" key="5">
    <source>
        <dbReference type="EMBL" id="MDX3017727.1"/>
    </source>
</evidence>
<dbReference type="RefSeq" id="WP_010359221.1">
    <property type="nucleotide sequence ID" value="NZ_BCMK01000002.1"/>
</dbReference>
<dbReference type="PANTHER" id="PTHR12001:SF71">
    <property type="entry name" value="(2E,6E)-FARNESYL DIPHOSPHATE SYNTHASE"/>
    <property type="match status" value="1"/>
</dbReference>
<dbReference type="EMBL" id="JARAWC010000007">
    <property type="protein sequence ID" value="MDX2960441.1"/>
    <property type="molecule type" value="Genomic_DNA"/>
</dbReference>
<dbReference type="GO" id="GO:0008299">
    <property type="term" value="P:isoprenoid biosynthetic process"/>
    <property type="evidence" value="ECO:0007669"/>
    <property type="project" value="InterPro"/>
</dbReference>
<evidence type="ECO:0000313" key="6">
    <source>
        <dbReference type="Proteomes" id="UP001272987"/>
    </source>
</evidence>
<dbReference type="EMBL" id="JARAWP010000004">
    <property type="protein sequence ID" value="MDX3017727.1"/>
    <property type="molecule type" value="Genomic_DNA"/>
</dbReference>
<gene>
    <name evidence="4" type="ORF">PV399_12050</name>
    <name evidence="5" type="ORF">PV666_07515</name>
</gene>
<dbReference type="Proteomes" id="UP001282288">
    <property type="component" value="Unassembled WGS sequence"/>
</dbReference>
<evidence type="ECO:0000256" key="2">
    <source>
        <dbReference type="ARBA" id="ARBA00022842"/>
    </source>
</evidence>
<protein>
    <submittedName>
        <fullName evidence="4">Polyprenyl synthetase family protein</fullName>
    </submittedName>
</protein>
<dbReference type="AlphaFoldDB" id="A0AAP6EFN9"/>
<dbReference type="GO" id="GO:0004659">
    <property type="term" value="F:prenyltransferase activity"/>
    <property type="evidence" value="ECO:0007669"/>
    <property type="project" value="InterPro"/>
</dbReference>
<dbReference type="CDD" id="cd00685">
    <property type="entry name" value="Trans_IPPS_HT"/>
    <property type="match status" value="1"/>
</dbReference>